<dbReference type="Proteomes" id="UP000177354">
    <property type="component" value="Unassembled WGS sequence"/>
</dbReference>
<dbReference type="InterPro" id="IPR008927">
    <property type="entry name" value="6-PGluconate_DH-like_C_sf"/>
</dbReference>
<dbReference type="InterPro" id="IPR014026">
    <property type="entry name" value="UDP-Glc/GDP-Man_DH_dimer"/>
</dbReference>
<comment type="caution">
    <text evidence="6">The sequence shown here is derived from an EMBL/GenBank/DDBJ whole genome shotgun (WGS) entry which is preliminary data.</text>
</comment>
<keyword evidence="3" id="KW-0520">NAD</keyword>
<dbReference type="PANTHER" id="PTHR43491">
    <property type="entry name" value="UDP-N-ACETYL-D-MANNOSAMINE DEHYDROGENASE"/>
    <property type="match status" value="1"/>
</dbReference>
<name>A0A1F5Z618_9BACT</name>
<dbReference type="InterPro" id="IPR036220">
    <property type="entry name" value="UDP-Glc/GDP-Man_DH_C_sf"/>
</dbReference>
<proteinExistence type="inferred from homology"/>
<dbReference type="GO" id="GO:0016628">
    <property type="term" value="F:oxidoreductase activity, acting on the CH-CH group of donors, NAD or NADP as acceptor"/>
    <property type="evidence" value="ECO:0007669"/>
    <property type="project" value="InterPro"/>
</dbReference>
<dbReference type="InterPro" id="IPR028359">
    <property type="entry name" value="UDP_ManNAc/GlcNAc_DH"/>
</dbReference>
<evidence type="ECO:0000256" key="4">
    <source>
        <dbReference type="PIRNR" id="PIRNR000124"/>
    </source>
</evidence>
<dbReference type="InterPro" id="IPR036291">
    <property type="entry name" value="NAD(P)-bd_dom_sf"/>
</dbReference>
<dbReference type="SUPFAM" id="SSF48179">
    <property type="entry name" value="6-phosphogluconate dehydrogenase C-terminal domain-like"/>
    <property type="match status" value="1"/>
</dbReference>
<accession>A0A1F5Z618</accession>
<dbReference type="SUPFAM" id="SSF52413">
    <property type="entry name" value="UDP-glucose/GDP-mannose dehydrogenase C-terminal domain"/>
    <property type="match status" value="1"/>
</dbReference>
<reference evidence="6 7" key="1">
    <citation type="journal article" date="2016" name="Nat. Commun.">
        <title>Thousands of microbial genomes shed light on interconnected biogeochemical processes in an aquifer system.</title>
        <authorList>
            <person name="Anantharaman K."/>
            <person name="Brown C.T."/>
            <person name="Hug L.A."/>
            <person name="Sharon I."/>
            <person name="Castelle C.J."/>
            <person name="Probst A.J."/>
            <person name="Thomas B.C."/>
            <person name="Singh A."/>
            <person name="Wilkins M.J."/>
            <person name="Karaoz U."/>
            <person name="Brodie E.L."/>
            <person name="Williams K.H."/>
            <person name="Hubbard S.S."/>
            <person name="Banfield J.F."/>
        </authorList>
    </citation>
    <scope>NUCLEOTIDE SEQUENCE [LARGE SCALE GENOMIC DNA]</scope>
</reference>
<dbReference type="InterPro" id="IPR014027">
    <property type="entry name" value="UDP-Glc/GDP-Man_DH_C"/>
</dbReference>
<gene>
    <name evidence="6" type="ORF">A2777_00520</name>
</gene>
<dbReference type="SUPFAM" id="SSF51735">
    <property type="entry name" value="NAD(P)-binding Rossmann-fold domains"/>
    <property type="match status" value="1"/>
</dbReference>
<keyword evidence="2" id="KW-0560">Oxidoreductase</keyword>
<dbReference type="InterPro" id="IPR017476">
    <property type="entry name" value="UDP-Glc/GDP-Man"/>
</dbReference>
<evidence type="ECO:0000313" key="6">
    <source>
        <dbReference type="EMBL" id="OGG07879.1"/>
    </source>
</evidence>
<dbReference type="Pfam" id="PF03720">
    <property type="entry name" value="UDPG_MGDP_dh_C"/>
    <property type="match status" value="1"/>
</dbReference>
<dbReference type="AlphaFoldDB" id="A0A1F5Z618"/>
<sequence length="419" mass="46411">MTKFEKLRKKIISKRFIVGIVGVGYVGEALGRATCEAGIKTIGFEISRSRVENLRNQIPRNFHLTDNKKYLSKCDVICICVPTPLSAKGNPDTTLLENAAAEIANYLIPGQLIITESSVAPGTSKNIIKPILEKSGFTAGTDFYLGYSPERVDPGNNNFTVSNIPKVVSGINEESRQLTTDFYSTFVKKTVPVASMEAAELTKIMENVFRLVNITLVNEIAEYARGVNINIWEVIDAAATKPFGFLAHYPGPGAGGYCIPVLPVYLLDSAKKNKVKLPLITLAEKLNKKQPDKVADLALKLINGNGNAKLINGDKPKALLVGISYKEEVSDTRESKAIIIWKKLEKEGVEVQYHDPYIKKYNGSESRELTTDFLNNVDMIIVATPHKKIKYESLISAQKPLIDTKNHLSSYNKPFIYRI</sequence>
<dbReference type="GO" id="GO:0000271">
    <property type="term" value="P:polysaccharide biosynthetic process"/>
    <property type="evidence" value="ECO:0007669"/>
    <property type="project" value="InterPro"/>
</dbReference>
<protein>
    <recommendedName>
        <fullName evidence="5">UDP-glucose/GDP-mannose dehydrogenase C-terminal domain-containing protein</fullName>
    </recommendedName>
</protein>
<dbReference type="NCBIfam" id="TIGR03026">
    <property type="entry name" value="NDP-sugDHase"/>
    <property type="match status" value="1"/>
</dbReference>
<comment type="similarity">
    <text evidence="1 4">Belongs to the UDP-glucose/GDP-mannose dehydrogenase family.</text>
</comment>
<dbReference type="SMART" id="SM00984">
    <property type="entry name" value="UDPG_MGDP_dh_C"/>
    <property type="match status" value="1"/>
</dbReference>
<organism evidence="6 7">
    <name type="scientific">Candidatus Gottesmanbacteria bacterium RIFCSPHIGHO2_01_FULL_40_15</name>
    <dbReference type="NCBI Taxonomy" id="1798376"/>
    <lineage>
        <taxon>Bacteria</taxon>
        <taxon>Candidatus Gottesmaniibacteriota</taxon>
    </lineage>
</organism>
<evidence type="ECO:0000256" key="2">
    <source>
        <dbReference type="ARBA" id="ARBA00023002"/>
    </source>
</evidence>
<feature type="domain" description="UDP-glucose/GDP-mannose dehydrogenase C-terminal" evidence="5">
    <location>
        <begin position="319"/>
        <end position="410"/>
    </location>
</feature>
<dbReference type="Gene3D" id="3.40.50.720">
    <property type="entry name" value="NAD(P)-binding Rossmann-like Domain"/>
    <property type="match status" value="2"/>
</dbReference>
<dbReference type="PIRSF" id="PIRSF000124">
    <property type="entry name" value="UDPglc_GDPman_dh"/>
    <property type="match status" value="1"/>
</dbReference>
<dbReference type="EMBL" id="MFJF01000007">
    <property type="protein sequence ID" value="OGG07879.1"/>
    <property type="molecule type" value="Genomic_DNA"/>
</dbReference>
<evidence type="ECO:0000256" key="1">
    <source>
        <dbReference type="ARBA" id="ARBA00006601"/>
    </source>
</evidence>
<dbReference type="GO" id="GO:0051287">
    <property type="term" value="F:NAD binding"/>
    <property type="evidence" value="ECO:0007669"/>
    <property type="project" value="InterPro"/>
</dbReference>
<evidence type="ECO:0000259" key="5">
    <source>
        <dbReference type="SMART" id="SM00984"/>
    </source>
</evidence>
<dbReference type="PANTHER" id="PTHR43491:SF2">
    <property type="entry name" value="UDP-N-ACETYL-D-MANNOSAMINE DEHYDROGENASE"/>
    <property type="match status" value="1"/>
</dbReference>
<evidence type="ECO:0000313" key="7">
    <source>
        <dbReference type="Proteomes" id="UP000177354"/>
    </source>
</evidence>
<dbReference type="Pfam" id="PF00984">
    <property type="entry name" value="UDPG_MGDP_dh"/>
    <property type="match status" value="1"/>
</dbReference>
<dbReference type="PIRSF" id="PIRSF500136">
    <property type="entry name" value="UDP_ManNAc_DH"/>
    <property type="match status" value="1"/>
</dbReference>
<evidence type="ECO:0000256" key="3">
    <source>
        <dbReference type="ARBA" id="ARBA00023027"/>
    </source>
</evidence>
<dbReference type="Pfam" id="PF03721">
    <property type="entry name" value="UDPG_MGDP_dh_N"/>
    <property type="match status" value="1"/>
</dbReference>
<dbReference type="GO" id="GO:0016616">
    <property type="term" value="F:oxidoreductase activity, acting on the CH-OH group of donors, NAD or NADP as acceptor"/>
    <property type="evidence" value="ECO:0007669"/>
    <property type="project" value="InterPro"/>
</dbReference>
<dbReference type="InterPro" id="IPR001732">
    <property type="entry name" value="UDP-Glc/GDP-Man_DH_N"/>
</dbReference>